<keyword evidence="8" id="KW-0744">Spermatogenesis</keyword>
<dbReference type="GO" id="GO:0000785">
    <property type="term" value="C:chromatin"/>
    <property type="evidence" value="ECO:0007669"/>
    <property type="project" value="Ensembl"/>
</dbReference>
<dbReference type="InterPro" id="IPR009071">
    <property type="entry name" value="HMG_box_dom"/>
</dbReference>
<protein>
    <recommendedName>
        <fullName evidence="4">Protein maelstrom homolog</fullName>
    </recommendedName>
</protein>
<dbReference type="GO" id="GO:0000902">
    <property type="term" value="P:cell morphogenesis"/>
    <property type="evidence" value="ECO:0007669"/>
    <property type="project" value="Ensembl"/>
</dbReference>
<keyword evidence="7" id="KW-0221">Differentiation</keyword>
<dbReference type="GO" id="GO:0033391">
    <property type="term" value="C:chromatoid body"/>
    <property type="evidence" value="ECO:0007669"/>
    <property type="project" value="Ensembl"/>
</dbReference>
<evidence type="ECO:0000256" key="9">
    <source>
        <dbReference type="ARBA" id="ARBA00023125"/>
    </source>
</evidence>
<dbReference type="OMA" id="KHEIFDH"/>
<keyword evidence="10" id="KW-0943">RNA-mediated gene silencing</keyword>
<dbReference type="GO" id="GO:0000122">
    <property type="term" value="P:negative regulation of transcription by RNA polymerase II"/>
    <property type="evidence" value="ECO:0007669"/>
    <property type="project" value="Ensembl"/>
</dbReference>
<feature type="DNA-binding region" description="HMG box" evidence="14">
    <location>
        <begin position="4"/>
        <end position="73"/>
    </location>
</feature>
<evidence type="ECO:0000256" key="4">
    <source>
        <dbReference type="ARBA" id="ARBA00021076"/>
    </source>
</evidence>
<sequence length="393" mass="44643">MPNRKGARNAYYFFVLEKMPELRRRGLAVTRVAEAIPFCSEDWELLTEDEKENYAEKARKWKADQSQASAKQVKKKGGGGKHLQLESYLLSCLTLLCMCKFSAMIRTVFYFMNIFSHGELPPHCEQRYLPCEIGCVKYSLQDGIIADFHCFIDPGEVPRGFRFHCQTASDATHKIPISCSELSNASYSVVLRGLYSFIQPRGDMWPPVYCKSEDWFRVNWCLKRMAKESGIVNLLNLFPVEDLVVKLYYQKLQKEPSKTWVCNQLDVFMWDYSSNTRCKWHEENDILFCALASCKKIAYCISNSLASMYGIALTTAHLPLQDYNSSNTKTPKMVVLDAGRFQVSFYSNILSSTGQQGCRVELWGSNLKACSVRGRGSAFGGVPQSSWGMTGAL</sequence>
<evidence type="ECO:0000256" key="11">
    <source>
        <dbReference type="ARBA" id="ARBA00023242"/>
    </source>
</evidence>
<reference evidence="16" key="2">
    <citation type="submission" date="2025-09" db="UniProtKB">
        <authorList>
            <consortium name="Ensembl"/>
        </authorList>
    </citation>
    <scope>IDENTIFICATION</scope>
</reference>
<dbReference type="PROSITE" id="PS50118">
    <property type="entry name" value="HMG_BOX_2"/>
    <property type="match status" value="1"/>
</dbReference>
<dbReference type="GO" id="GO:0007129">
    <property type="term" value="P:homologous chromosome pairing at meiosis"/>
    <property type="evidence" value="ECO:0007669"/>
    <property type="project" value="Ensembl"/>
</dbReference>
<dbReference type="GO" id="GO:0035234">
    <property type="term" value="P:ectopic germ cell programmed cell death"/>
    <property type="evidence" value="ECO:0007669"/>
    <property type="project" value="Ensembl"/>
</dbReference>
<dbReference type="InterPro" id="IPR039259">
    <property type="entry name" value="Protein_maelstrom"/>
</dbReference>
<comment type="subcellular location">
    <subcellularLocation>
        <location evidence="2">Cytoplasm</location>
    </subcellularLocation>
    <subcellularLocation>
        <location evidence="1">Nucleus</location>
    </subcellularLocation>
</comment>
<comment type="function">
    <text evidence="13">Plays a central role during spermatogenesis by repressing transposable elements and preventing their mobilization, which is essential for the germline integrity. Acts via the piRNA metabolic process, which mediates the repression of transposable elements during meiosis by forming complexes composed of piRNAs and Piwi proteins and governs the methylation and subsequent repression of transposons. Its association with piP-bodies suggests a participation in the secondary piRNAs metabolic process. Required for the localization of germ-cell factors to the meiotic nuage.</text>
</comment>
<dbReference type="GO" id="GO:0048471">
    <property type="term" value="C:perinuclear region of cytoplasm"/>
    <property type="evidence" value="ECO:0007669"/>
    <property type="project" value="Ensembl"/>
</dbReference>
<comment type="similarity">
    <text evidence="3">Belongs to the maelstrom family.</text>
</comment>
<evidence type="ECO:0000256" key="14">
    <source>
        <dbReference type="PROSITE-ProRule" id="PRU00267"/>
    </source>
</evidence>
<evidence type="ECO:0000256" key="8">
    <source>
        <dbReference type="ARBA" id="ARBA00022871"/>
    </source>
</evidence>
<dbReference type="GO" id="GO:0007283">
    <property type="term" value="P:spermatogenesis"/>
    <property type="evidence" value="ECO:0007669"/>
    <property type="project" value="UniProtKB-KW"/>
</dbReference>
<accession>A0A8D0HSM1</accession>
<dbReference type="GO" id="GO:0043565">
    <property type="term" value="F:sequence-specific DNA binding"/>
    <property type="evidence" value="ECO:0007669"/>
    <property type="project" value="TreeGrafter"/>
</dbReference>
<keyword evidence="9 14" id="KW-0238">DNA-binding</keyword>
<evidence type="ECO:0000256" key="6">
    <source>
        <dbReference type="ARBA" id="ARBA00022490"/>
    </source>
</evidence>
<dbReference type="Ensembl" id="ENSSPUT00000025864.1">
    <property type="protein sequence ID" value="ENSSPUP00000024236.1"/>
    <property type="gene ID" value="ENSSPUG00000018576.1"/>
</dbReference>
<evidence type="ECO:0000313" key="17">
    <source>
        <dbReference type="Proteomes" id="UP000694392"/>
    </source>
</evidence>
<dbReference type="GO" id="GO:0043066">
    <property type="term" value="P:negative regulation of apoptotic process"/>
    <property type="evidence" value="ECO:0007669"/>
    <property type="project" value="Ensembl"/>
</dbReference>
<proteinExistence type="inferred from homology"/>
<dbReference type="FunFam" id="1.10.30.10:FF:000035">
    <property type="entry name" value="Maelstrom spermatogenic transposon silencer"/>
    <property type="match status" value="1"/>
</dbReference>
<dbReference type="GO" id="GO:0046620">
    <property type="term" value="P:regulation of organ growth"/>
    <property type="evidence" value="ECO:0007669"/>
    <property type="project" value="Ensembl"/>
</dbReference>
<dbReference type="Pfam" id="PF09011">
    <property type="entry name" value="HMG_box_2"/>
    <property type="match status" value="1"/>
</dbReference>
<dbReference type="AlphaFoldDB" id="A0A8D0HSM1"/>
<dbReference type="CDD" id="cd21992">
    <property type="entry name" value="HMG-box_MAEL"/>
    <property type="match status" value="1"/>
</dbReference>
<reference evidence="16" key="1">
    <citation type="submission" date="2025-08" db="UniProtKB">
        <authorList>
            <consortium name="Ensembl"/>
        </authorList>
    </citation>
    <scope>IDENTIFICATION</scope>
</reference>
<dbReference type="Pfam" id="PF13017">
    <property type="entry name" value="Maelstrom"/>
    <property type="match status" value="1"/>
</dbReference>
<keyword evidence="17" id="KW-1185">Reference proteome</keyword>
<gene>
    <name evidence="16" type="primary">MAEL</name>
</gene>
<dbReference type="GO" id="GO:0008630">
    <property type="term" value="P:intrinsic apoptotic signaling pathway in response to DNA damage"/>
    <property type="evidence" value="ECO:0007669"/>
    <property type="project" value="Ensembl"/>
</dbReference>
<feature type="domain" description="HMG box" evidence="15">
    <location>
        <begin position="4"/>
        <end position="73"/>
    </location>
</feature>
<evidence type="ECO:0000256" key="1">
    <source>
        <dbReference type="ARBA" id="ARBA00004123"/>
    </source>
</evidence>
<evidence type="ECO:0000256" key="12">
    <source>
        <dbReference type="ARBA" id="ARBA00023254"/>
    </source>
</evidence>
<dbReference type="GO" id="GO:0051093">
    <property type="term" value="P:negative regulation of developmental process"/>
    <property type="evidence" value="ECO:0007669"/>
    <property type="project" value="Ensembl"/>
</dbReference>
<dbReference type="GO" id="GO:0060964">
    <property type="term" value="P:regulation of miRNA-mediated gene silencing"/>
    <property type="evidence" value="ECO:0007669"/>
    <property type="project" value="InterPro"/>
</dbReference>
<evidence type="ECO:0000259" key="15">
    <source>
        <dbReference type="PROSITE" id="PS50118"/>
    </source>
</evidence>
<dbReference type="GO" id="GO:0034587">
    <property type="term" value="P:piRNA processing"/>
    <property type="evidence" value="ECO:0007669"/>
    <property type="project" value="Ensembl"/>
</dbReference>
<dbReference type="GO" id="GO:0001673">
    <property type="term" value="C:male germ cell nucleus"/>
    <property type="evidence" value="ECO:0007669"/>
    <property type="project" value="Ensembl"/>
</dbReference>
<dbReference type="GO" id="GO:0001741">
    <property type="term" value="C:XY body"/>
    <property type="evidence" value="ECO:0007669"/>
    <property type="project" value="Ensembl"/>
</dbReference>
<keyword evidence="5" id="KW-0217">Developmental protein</keyword>
<evidence type="ECO:0000256" key="13">
    <source>
        <dbReference type="ARBA" id="ARBA00025698"/>
    </source>
</evidence>
<dbReference type="GeneTree" id="ENSGT00390000003645"/>
<evidence type="ECO:0000256" key="7">
    <source>
        <dbReference type="ARBA" id="ARBA00022782"/>
    </source>
</evidence>
<dbReference type="GO" id="GO:2000242">
    <property type="term" value="P:negative regulation of reproductive process"/>
    <property type="evidence" value="ECO:0007669"/>
    <property type="project" value="Ensembl"/>
</dbReference>
<dbReference type="PANTHER" id="PTHR21358">
    <property type="entry name" value="PROTEIN MAELSTROM HOMOLOG"/>
    <property type="match status" value="1"/>
</dbReference>
<organism evidence="16 17">
    <name type="scientific">Sphenodon punctatus</name>
    <name type="common">Tuatara</name>
    <name type="synonym">Hatteria punctata</name>
    <dbReference type="NCBI Taxonomy" id="8508"/>
    <lineage>
        <taxon>Eukaryota</taxon>
        <taxon>Metazoa</taxon>
        <taxon>Chordata</taxon>
        <taxon>Craniata</taxon>
        <taxon>Vertebrata</taxon>
        <taxon>Euteleostomi</taxon>
        <taxon>Lepidosauria</taxon>
        <taxon>Sphenodontia</taxon>
        <taxon>Sphenodontidae</taxon>
        <taxon>Sphenodon</taxon>
    </lineage>
</organism>
<dbReference type="GO" id="GO:0071547">
    <property type="term" value="C:piP-body"/>
    <property type="evidence" value="ECO:0007669"/>
    <property type="project" value="Ensembl"/>
</dbReference>
<keyword evidence="12" id="KW-0469">Meiosis</keyword>
<keyword evidence="11 14" id="KW-0539">Nucleus</keyword>
<evidence type="ECO:0000256" key="5">
    <source>
        <dbReference type="ARBA" id="ARBA00022473"/>
    </source>
</evidence>
<dbReference type="GO" id="GO:0009566">
    <property type="term" value="P:fertilization"/>
    <property type="evidence" value="ECO:0007669"/>
    <property type="project" value="Ensembl"/>
</dbReference>
<evidence type="ECO:0000256" key="2">
    <source>
        <dbReference type="ARBA" id="ARBA00004496"/>
    </source>
</evidence>
<dbReference type="SUPFAM" id="SSF47095">
    <property type="entry name" value="HMG-box"/>
    <property type="match status" value="1"/>
</dbReference>
<dbReference type="Proteomes" id="UP000694392">
    <property type="component" value="Unplaced"/>
</dbReference>
<dbReference type="PANTHER" id="PTHR21358:SF4">
    <property type="entry name" value="PROTEIN MAELSTROM HOMOLOG"/>
    <property type="match status" value="1"/>
</dbReference>
<evidence type="ECO:0000256" key="3">
    <source>
        <dbReference type="ARBA" id="ARBA00007057"/>
    </source>
</evidence>
<dbReference type="GO" id="GO:0007140">
    <property type="term" value="P:male meiotic nuclear division"/>
    <property type="evidence" value="ECO:0007669"/>
    <property type="project" value="Ensembl"/>
</dbReference>
<dbReference type="GO" id="GO:0141196">
    <property type="term" value="P:transposable element silencing by piRNA-mediated DNA methylation"/>
    <property type="evidence" value="ECO:0007669"/>
    <property type="project" value="Ensembl"/>
</dbReference>
<dbReference type="GO" id="GO:0030849">
    <property type="term" value="C:autosome"/>
    <property type="evidence" value="ECO:0007669"/>
    <property type="project" value="Ensembl"/>
</dbReference>
<name>A0A8D0HSM1_SPHPU</name>
<evidence type="ECO:0000256" key="10">
    <source>
        <dbReference type="ARBA" id="ARBA00023158"/>
    </source>
</evidence>
<keyword evidence="6" id="KW-0963">Cytoplasm</keyword>
<dbReference type="InterPro" id="IPR024970">
    <property type="entry name" value="Maelstrom"/>
</dbReference>
<dbReference type="Gene3D" id="1.10.30.10">
    <property type="entry name" value="High mobility group box domain"/>
    <property type="match status" value="1"/>
</dbReference>
<dbReference type="InterPro" id="IPR036910">
    <property type="entry name" value="HMG_box_dom_sf"/>
</dbReference>
<evidence type="ECO:0000313" key="16">
    <source>
        <dbReference type="Ensembl" id="ENSSPUP00000024236.1"/>
    </source>
</evidence>